<evidence type="ECO:0008006" key="7">
    <source>
        <dbReference type="Google" id="ProtNLM"/>
    </source>
</evidence>
<gene>
    <name evidence="5" type="ORF">CYMTET_22004</name>
</gene>
<feature type="compositionally biased region" description="Basic residues" evidence="4">
    <location>
        <begin position="441"/>
        <end position="455"/>
    </location>
</feature>
<dbReference type="PANTHER" id="PTHR24198:SF165">
    <property type="entry name" value="ANKYRIN REPEAT-CONTAINING PROTEIN-RELATED"/>
    <property type="match status" value="1"/>
</dbReference>
<dbReference type="Pfam" id="PF12796">
    <property type="entry name" value="Ank_2"/>
    <property type="match status" value="2"/>
</dbReference>
<feature type="repeat" description="ANK" evidence="3">
    <location>
        <begin position="1777"/>
        <end position="1809"/>
    </location>
</feature>
<keyword evidence="6" id="KW-1185">Reference proteome</keyword>
<feature type="repeat" description="ANK" evidence="3">
    <location>
        <begin position="1706"/>
        <end position="1738"/>
    </location>
</feature>
<protein>
    <recommendedName>
        <fullName evidence="7">RING-type E3 ubiquitin transferase</fullName>
    </recommendedName>
</protein>
<dbReference type="EMBL" id="LGRX02010875">
    <property type="protein sequence ID" value="KAK3269560.1"/>
    <property type="molecule type" value="Genomic_DNA"/>
</dbReference>
<evidence type="ECO:0000313" key="5">
    <source>
        <dbReference type="EMBL" id="KAK3269560.1"/>
    </source>
</evidence>
<dbReference type="Gene3D" id="1.25.40.20">
    <property type="entry name" value="Ankyrin repeat-containing domain"/>
    <property type="match status" value="2"/>
</dbReference>
<feature type="compositionally biased region" description="Basic and acidic residues" evidence="4">
    <location>
        <begin position="1055"/>
        <end position="1065"/>
    </location>
</feature>
<feature type="compositionally biased region" description="Basic and acidic residues" evidence="4">
    <location>
        <begin position="419"/>
        <end position="436"/>
    </location>
</feature>
<feature type="repeat" description="ANK" evidence="3">
    <location>
        <begin position="1607"/>
        <end position="1639"/>
    </location>
</feature>
<evidence type="ECO:0000256" key="3">
    <source>
        <dbReference type="PROSITE-ProRule" id="PRU00023"/>
    </source>
</evidence>
<dbReference type="Gene3D" id="1.20.120.1750">
    <property type="match status" value="1"/>
</dbReference>
<dbReference type="PROSITE" id="PS50297">
    <property type="entry name" value="ANK_REP_REGION"/>
    <property type="match status" value="5"/>
</dbReference>
<dbReference type="PROSITE" id="PS50088">
    <property type="entry name" value="ANK_REPEAT"/>
    <property type="match status" value="5"/>
</dbReference>
<feature type="repeat" description="ANK" evidence="3">
    <location>
        <begin position="1740"/>
        <end position="1776"/>
    </location>
</feature>
<dbReference type="SUPFAM" id="SSF57850">
    <property type="entry name" value="RING/U-box"/>
    <property type="match status" value="1"/>
</dbReference>
<sequence length="1902" mass="203084">MSNETEESAFDGVPLYMRRKAKIMTGGDRAAMLEFVRANADQPNAFWFTEPQVEEILRSRSSELLPSLPKRSADAAKPETSNKAAGERLSRTRSAHVGALQSLGAPSDGRGHGLRSHGAHLSRTSSQRIAEGTVNIGLAPVAGQLLERAATAPADLGLAPDAPQALPSIIPLSYIPQAPPLSSSHSATQVPSAEALRTAVMDTLAGDGKRLWEAADAQWRRLSMEVEDGKEARWTAGVGRRDLCEVHLPRLLLRNDTRLAWAPPYNVRPVTCRPEVPATGGSSHPWSVGTRVRVLATLTDPLSPSSRHGIDAGSTATILAYHRTDAGVHGYLVQEEARGVSCWGHAVEDSGSGKGRGRHELERLADAGELELQVGGLLDVRLDGASMPSPWGEQLEGGMEVWVPAQIVEVMDAPEEPEEPAREDVPGRGGKGEKGSGGRQGARKGGKGAGRRQRNRAPLFGAPLWDAGRDAAGHPPRRSKPARIKVIFNDRSLPDGLRDVFPRFGGSSTGNGSTDGNDASVRTYTLHLQHAAVPMTSSSSVPSPWVQPLGTRTSAATTVGDEEVRRVKCGVCREDVWEQAHPLLPFEPAVPCGSCPEMMHHRCASAVREALQREPSGAEGPGTAPVGKEVSEASSATPCSFCFACAEGSLPEVWVPARIRSRRGGEGEEGSQKGRRGGYRPMPPGMMPTGMLARMIRMREDAGRARKGLLSSLRAEDRSAHCGEDAVLRDVEVVVFPKWLSPSTPAKFVSALQALGQLDEEEGVGVDAANPRIEEHPRFGPPAFGGNPFGPPAFGGNPFGPPAFGGGFAAFGRGVVRNRFGAIPVPGAAPHVGEGLPQPNPFGGRELAPKRMEAAGMGETGVQLCISGDAATTVRAPRLSCLSGSNWPLTPGEEVEVKACFARHYRHGGKEYLATAKAEWRWVRGIVLQRTDWLHGSHLLVVDFQVEHEVSLGSMPSFKRDHDDMTPPSMTTLFVANIGGAFEDRSALEEALEEALTRVAGEVVLQMLAQHEANSRSASAVTRSTPSHPQGASSSSLAPAATAVATATSSPVMRSDSDPSGKDSASDDGASDDSARCFVKVLGADWHPGRSSATVCVTFERRDALPEGLNALQVYEQVVRRLHGVEVQELMKYATCSPDMPRHRTSCRPECPTRSNLMQVGPCADCRAWSPRVAEGQRLVLALAADVECFIKAAEYGKSAADAAAASTSKQKKVQHLVATSLTQDIEMQRHPVVQVEGFERPCMLVATQGSLGSWLSRAATAVVAEANPELLLGQTVCFGPEMQGNSVGPGFRRTDSEDEAHLRPVGQRDFMERNDTPRFGFAEVIGHLAHTGEHLVDASPLPWTSAAALRDDKVKRFGPEDFLLARCRGVSLKLHRSVADQDAIAPVGVYTAECSVCYDMRSVDEFPSVCLQPRDGDGGPDDEDETRGAPRHPPSICRACVERHALTSLRDGKLFVVCPVEGCGRSLQTRELEALVPSSEYLRLLERLREAEQQSDADDSGTPGGLALPTGMVVKLCPRCSARIEKNEGCDHMACFRCGNHFSWGEAKELRRPSPAARKALAGQPSSSAPEQGALLKAVQSGDAATARDLLNGGADPNAVSEQDSEQRAPLHWAALEGYTAIVELLLENGADLHCRDRFGDPALNSAIKEDRLATVETLLKAGAQVNGDRGDSARPLNLAARFGSIPVLEALVQAGAALQIHNEDGATPLHSAIIAGSLPNTNFLLKAGAEVDAIHLGQGDSPLFVMIHRHHVQPGNGVLEALMQAGADVNQVNRSRDTPLRLAVRRGCVWAVDALLQHGAKVNANGFGDDDSDSDLDDEGWNPNGPRAPQIPLLHESLLAPVEDSTRVAIVEALIKAGVGVDELSPNIRGATRSKSFSLHMALRLSDTLCCQEPCASNLK</sequence>
<reference evidence="5 6" key="1">
    <citation type="journal article" date="2015" name="Genome Biol. Evol.">
        <title>Comparative Genomics of a Bacterivorous Green Alga Reveals Evolutionary Causalities and Consequences of Phago-Mixotrophic Mode of Nutrition.</title>
        <authorList>
            <person name="Burns J.A."/>
            <person name="Paasch A."/>
            <person name="Narechania A."/>
            <person name="Kim E."/>
        </authorList>
    </citation>
    <scope>NUCLEOTIDE SEQUENCE [LARGE SCALE GENOMIC DNA]</scope>
    <source>
        <strain evidence="5 6">PLY_AMNH</strain>
    </source>
</reference>
<name>A0AAE0G136_9CHLO</name>
<evidence type="ECO:0000256" key="1">
    <source>
        <dbReference type="ARBA" id="ARBA00022737"/>
    </source>
</evidence>
<dbReference type="CDD" id="cd20336">
    <property type="entry name" value="Rcat_RBR"/>
    <property type="match status" value="1"/>
</dbReference>
<keyword evidence="2 3" id="KW-0040">ANK repeat</keyword>
<feature type="compositionally biased region" description="Low complexity" evidence="4">
    <location>
        <begin position="1032"/>
        <end position="1052"/>
    </location>
</feature>
<dbReference type="InterPro" id="IPR036770">
    <property type="entry name" value="Ankyrin_rpt-contain_sf"/>
</dbReference>
<feature type="compositionally biased region" description="Basic and acidic residues" evidence="4">
    <location>
        <begin position="663"/>
        <end position="672"/>
    </location>
</feature>
<dbReference type="PANTHER" id="PTHR24198">
    <property type="entry name" value="ANKYRIN REPEAT AND PROTEIN KINASE DOMAIN-CONTAINING PROTEIN"/>
    <property type="match status" value="1"/>
</dbReference>
<dbReference type="SUPFAM" id="SSF48403">
    <property type="entry name" value="Ankyrin repeat"/>
    <property type="match status" value="1"/>
</dbReference>
<evidence type="ECO:0000313" key="6">
    <source>
        <dbReference type="Proteomes" id="UP001190700"/>
    </source>
</evidence>
<feature type="region of interest" description="Disordered" evidence="4">
    <location>
        <begin position="412"/>
        <end position="481"/>
    </location>
</feature>
<feature type="compositionally biased region" description="Polar residues" evidence="4">
    <location>
        <begin position="1015"/>
        <end position="1031"/>
    </location>
</feature>
<feature type="region of interest" description="Disordered" evidence="4">
    <location>
        <begin position="1805"/>
        <end position="1830"/>
    </location>
</feature>
<feature type="compositionally biased region" description="Acidic residues" evidence="4">
    <location>
        <begin position="1810"/>
        <end position="1822"/>
    </location>
</feature>
<feature type="region of interest" description="Disordered" evidence="4">
    <location>
        <begin position="661"/>
        <end position="686"/>
    </location>
</feature>
<feature type="repeat" description="ANK" evidence="3">
    <location>
        <begin position="1673"/>
        <end position="1705"/>
    </location>
</feature>
<dbReference type="Proteomes" id="UP001190700">
    <property type="component" value="Unassembled WGS sequence"/>
</dbReference>
<keyword evidence="1" id="KW-0677">Repeat</keyword>
<evidence type="ECO:0000256" key="2">
    <source>
        <dbReference type="ARBA" id="ARBA00023043"/>
    </source>
</evidence>
<feature type="region of interest" description="Disordered" evidence="4">
    <location>
        <begin position="1410"/>
        <end position="1432"/>
    </location>
</feature>
<dbReference type="InterPro" id="IPR002110">
    <property type="entry name" value="Ankyrin_rpt"/>
</dbReference>
<dbReference type="SMART" id="SM00248">
    <property type="entry name" value="ANK"/>
    <property type="match status" value="7"/>
</dbReference>
<feature type="region of interest" description="Disordered" evidence="4">
    <location>
        <begin position="68"/>
        <end position="125"/>
    </location>
</feature>
<accession>A0AAE0G136</accession>
<organism evidence="5 6">
    <name type="scientific">Cymbomonas tetramitiformis</name>
    <dbReference type="NCBI Taxonomy" id="36881"/>
    <lineage>
        <taxon>Eukaryota</taxon>
        <taxon>Viridiplantae</taxon>
        <taxon>Chlorophyta</taxon>
        <taxon>Pyramimonadophyceae</taxon>
        <taxon>Pyramimonadales</taxon>
        <taxon>Pyramimonadaceae</taxon>
        <taxon>Cymbomonas</taxon>
    </lineage>
</organism>
<feature type="region of interest" description="Disordered" evidence="4">
    <location>
        <begin position="1015"/>
        <end position="1072"/>
    </location>
</feature>
<dbReference type="Pfam" id="PF22191">
    <property type="entry name" value="IBR_1"/>
    <property type="match status" value="1"/>
</dbReference>
<proteinExistence type="predicted"/>
<comment type="caution">
    <text evidence="5">The sequence shown here is derived from an EMBL/GenBank/DDBJ whole genome shotgun (WGS) entry which is preliminary data.</text>
</comment>
<evidence type="ECO:0000256" key="4">
    <source>
        <dbReference type="SAM" id="MobiDB-lite"/>
    </source>
</evidence>